<feature type="compositionally biased region" description="Polar residues" evidence="1">
    <location>
        <begin position="155"/>
        <end position="175"/>
    </location>
</feature>
<organism evidence="2 3">
    <name type="scientific">Rhizoctonia solani</name>
    <dbReference type="NCBI Taxonomy" id="456999"/>
    <lineage>
        <taxon>Eukaryota</taxon>
        <taxon>Fungi</taxon>
        <taxon>Dikarya</taxon>
        <taxon>Basidiomycota</taxon>
        <taxon>Agaricomycotina</taxon>
        <taxon>Agaricomycetes</taxon>
        <taxon>Cantharellales</taxon>
        <taxon>Ceratobasidiaceae</taxon>
        <taxon>Rhizoctonia</taxon>
    </lineage>
</organism>
<reference evidence="2" key="1">
    <citation type="submission" date="2020-09" db="EMBL/GenBank/DDBJ databases">
        <title>Comparative genome analyses of four rice-infecting Rhizoctonia solani isolates reveal extensive enrichment of homogalacturonan modification genes.</title>
        <authorList>
            <person name="Lee D.-Y."/>
            <person name="Jeon J."/>
            <person name="Kim K.-T."/>
            <person name="Cheong K."/>
            <person name="Song H."/>
            <person name="Choi G."/>
            <person name="Ko J."/>
            <person name="Opiyo S.O."/>
            <person name="Zuo S."/>
            <person name="Madhav S."/>
            <person name="Lee Y.-H."/>
            <person name="Wang G.-L."/>
        </authorList>
    </citation>
    <scope>NUCLEOTIDE SEQUENCE</scope>
    <source>
        <strain evidence="2">AG1-IA WGL</strain>
    </source>
</reference>
<protein>
    <submittedName>
        <fullName evidence="2">Uncharacterized protein</fullName>
    </submittedName>
</protein>
<feature type="non-terminal residue" evidence="2">
    <location>
        <position position="236"/>
    </location>
</feature>
<evidence type="ECO:0000313" key="2">
    <source>
        <dbReference type="EMBL" id="KAF8695724.1"/>
    </source>
</evidence>
<feature type="non-terminal residue" evidence="2">
    <location>
        <position position="1"/>
    </location>
</feature>
<proteinExistence type="predicted"/>
<dbReference type="EMBL" id="JACYCD010000366">
    <property type="protein sequence ID" value="KAF8695724.1"/>
    <property type="molecule type" value="Genomic_DNA"/>
</dbReference>
<gene>
    <name evidence="2" type="ORF">RHS03_07936</name>
</gene>
<evidence type="ECO:0000313" key="3">
    <source>
        <dbReference type="Proteomes" id="UP000602905"/>
    </source>
</evidence>
<comment type="caution">
    <text evidence="2">The sequence shown here is derived from an EMBL/GenBank/DDBJ whole genome shotgun (WGS) entry which is preliminary data.</text>
</comment>
<feature type="compositionally biased region" description="Basic and acidic residues" evidence="1">
    <location>
        <begin position="176"/>
        <end position="236"/>
    </location>
</feature>
<name>A0A8H7LNX5_9AGAM</name>
<evidence type="ECO:0000256" key="1">
    <source>
        <dbReference type="SAM" id="MobiDB-lite"/>
    </source>
</evidence>
<dbReference type="Proteomes" id="UP000602905">
    <property type="component" value="Unassembled WGS sequence"/>
</dbReference>
<sequence>MPSFSIQPRIIADHQKKDPAAIVMLTHANSGAFMELKSKDAIFTMVKMATGTLHYTSAKELTGSQVAVVTKERINGVNHLVIMFKTLDGKVTAQVRLVLARQKHGAETGMQLCVGIPVALSVLVSNKRFDAVKQDAFGGNWSNAQVADTALPNQSQVGENAQASREVTVRQTDQQPLKDQKHHNSETNVRDDQDSEDNKGNEDGKDNKDNKDGKDGKDNKDNKGDEDSKDNKDSKD</sequence>
<accession>A0A8H7LNX5</accession>
<dbReference type="AlphaFoldDB" id="A0A8H7LNX5"/>
<feature type="region of interest" description="Disordered" evidence="1">
    <location>
        <begin position="155"/>
        <end position="236"/>
    </location>
</feature>